<protein>
    <submittedName>
        <fullName evidence="9">Rhombosortase</fullName>
    </submittedName>
</protein>
<dbReference type="GO" id="GO:0004252">
    <property type="term" value="F:serine-type endopeptidase activity"/>
    <property type="evidence" value="ECO:0007669"/>
    <property type="project" value="InterPro"/>
</dbReference>
<name>A0AAX2H3V1_9FLAO</name>
<evidence type="ECO:0000256" key="6">
    <source>
        <dbReference type="SAM" id="Phobius"/>
    </source>
</evidence>
<accession>A0AAX2H3V1</accession>
<evidence type="ECO:0000313" key="8">
    <source>
        <dbReference type="EMBL" id="AMD85534.1"/>
    </source>
</evidence>
<gene>
    <name evidence="8" type="ORF">AXF12_08420</name>
    <name evidence="9" type="ORF">SAMEA44541418_02480</name>
</gene>
<evidence type="ECO:0000313" key="10">
    <source>
        <dbReference type="Proteomes" id="UP000065822"/>
    </source>
</evidence>
<feature type="transmembrane region" description="Helical" evidence="6">
    <location>
        <begin position="120"/>
        <end position="139"/>
    </location>
</feature>
<comment type="subcellular location">
    <subcellularLocation>
        <location evidence="1">Membrane</location>
        <topology evidence="1">Multi-pass membrane protein</topology>
    </subcellularLocation>
</comment>
<dbReference type="Gene3D" id="1.20.1540.10">
    <property type="entry name" value="Rhomboid-like"/>
    <property type="match status" value="1"/>
</dbReference>
<evidence type="ECO:0000313" key="9">
    <source>
        <dbReference type="EMBL" id="SNV17233.1"/>
    </source>
</evidence>
<keyword evidence="4 6" id="KW-0472">Membrane</keyword>
<organism evidence="9 11">
    <name type="scientific">Capnocytophaga haemolytica</name>
    <dbReference type="NCBI Taxonomy" id="45243"/>
    <lineage>
        <taxon>Bacteria</taxon>
        <taxon>Pseudomonadati</taxon>
        <taxon>Bacteroidota</taxon>
        <taxon>Flavobacteriia</taxon>
        <taxon>Flavobacteriales</taxon>
        <taxon>Flavobacteriaceae</taxon>
        <taxon>Capnocytophaga</taxon>
    </lineage>
</organism>
<evidence type="ECO:0000256" key="4">
    <source>
        <dbReference type="ARBA" id="ARBA00023136"/>
    </source>
</evidence>
<dbReference type="InterPro" id="IPR022764">
    <property type="entry name" value="Peptidase_S54_rhomboid_dom"/>
</dbReference>
<dbReference type="PANTHER" id="PTHR43066:SF11">
    <property type="entry name" value="PEPTIDASE S54 RHOMBOID DOMAIN-CONTAINING PROTEIN"/>
    <property type="match status" value="1"/>
</dbReference>
<evidence type="ECO:0000256" key="2">
    <source>
        <dbReference type="ARBA" id="ARBA00022692"/>
    </source>
</evidence>
<dbReference type="SUPFAM" id="SSF144091">
    <property type="entry name" value="Rhomboid-like"/>
    <property type="match status" value="1"/>
</dbReference>
<dbReference type="EMBL" id="LT906449">
    <property type="protein sequence ID" value="SNV17233.1"/>
    <property type="molecule type" value="Genomic_DNA"/>
</dbReference>
<dbReference type="EMBL" id="CP014227">
    <property type="protein sequence ID" value="AMD85534.1"/>
    <property type="molecule type" value="Genomic_DNA"/>
</dbReference>
<dbReference type="InterPro" id="IPR035952">
    <property type="entry name" value="Rhomboid-like_sf"/>
</dbReference>
<dbReference type="PANTHER" id="PTHR43066">
    <property type="entry name" value="RHOMBOID-RELATED PROTEIN"/>
    <property type="match status" value="1"/>
</dbReference>
<proteinExistence type="predicted"/>
<feature type="transmembrane region" description="Helical" evidence="6">
    <location>
        <begin position="69"/>
        <end position="89"/>
    </location>
</feature>
<feature type="transmembrane region" description="Helical" evidence="6">
    <location>
        <begin position="151"/>
        <end position="172"/>
    </location>
</feature>
<dbReference type="Proteomes" id="UP000215539">
    <property type="component" value="Chromosome 1"/>
</dbReference>
<dbReference type="RefSeq" id="WP_066430209.1">
    <property type="nucleotide sequence ID" value="NZ_CP014227.1"/>
</dbReference>
<feature type="transmembrane region" description="Helical" evidence="6">
    <location>
        <begin position="178"/>
        <end position="199"/>
    </location>
</feature>
<evidence type="ECO:0000256" key="3">
    <source>
        <dbReference type="ARBA" id="ARBA00022989"/>
    </source>
</evidence>
<reference evidence="8 10" key="1">
    <citation type="submission" date="2016-02" db="EMBL/GenBank/DDBJ databases">
        <authorList>
            <person name="Holder M.E."/>
            <person name="Ajami N.J."/>
            <person name="Petrosino J.F."/>
        </authorList>
    </citation>
    <scope>NUCLEOTIDE SEQUENCE [LARGE SCALE GENOMIC DNA]</scope>
    <source>
        <strain evidence="8 10">CCUG 32990</strain>
    </source>
</reference>
<dbReference type="Pfam" id="PF01694">
    <property type="entry name" value="Rhomboid"/>
    <property type="match status" value="1"/>
</dbReference>
<keyword evidence="2 6" id="KW-0812">Transmembrane</keyword>
<dbReference type="KEGG" id="chg:AXF12_08420"/>
<dbReference type="AlphaFoldDB" id="A0AAX2H3V1"/>
<reference evidence="9 11" key="2">
    <citation type="submission" date="2017-06" db="EMBL/GenBank/DDBJ databases">
        <authorList>
            <consortium name="Pathogen Informatics"/>
        </authorList>
    </citation>
    <scope>NUCLEOTIDE SEQUENCE [LARGE SCALE GENOMIC DNA]</scope>
    <source>
        <strain evidence="9 11">NCTC12947</strain>
    </source>
</reference>
<feature type="compositionally biased region" description="Basic and acidic residues" evidence="5">
    <location>
        <begin position="208"/>
        <end position="229"/>
    </location>
</feature>
<feature type="domain" description="Peptidase S54 rhomboid" evidence="7">
    <location>
        <begin position="51"/>
        <end position="190"/>
    </location>
</feature>
<evidence type="ECO:0000256" key="5">
    <source>
        <dbReference type="SAM" id="MobiDB-lite"/>
    </source>
</evidence>
<dbReference type="Proteomes" id="UP000065822">
    <property type="component" value="Chromosome"/>
</dbReference>
<evidence type="ECO:0000259" key="7">
    <source>
        <dbReference type="Pfam" id="PF01694"/>
    </source>
</evidence>
<sequence>MRKEAAIIGLLVGLCVLLFIGAKVAIYTGVVSEYQLNDWLCVPPTFEAFAERWWTLVSYGFYHLKWEHLLGNMLLLCLVGQAFTQLFSVRELLRTYLCGLLFGGAAFLIVSNYAPAFTGGSILLGASAAVMSLLVYIALCKPTYQVYLLRFRLRVVYLVLAIVLYDIFTLKADVGGKIAHFGGIFGGAISVISGQWLVVSSQKQEVRSEKSEARSQKREVSSEQSDTSKLKVQSSKLLYERLLEKVAASGYMSLTDKEKKFLFEASRGEGDI</sequence>
<feature type="transmembrane region" description="Helical" evidence="6">
    <location>
        <begin position="7"/>
        <end position="30"/>
    </location>
</feature>
<dbReference type="GO" id="GO:0016020">
    <property type="term" value="C:membrane"/>
    <property type="evidence" value="ECO:0007669"/>
    <property type="project" value="UniProtKB-SubCell"/>
</dbReference>
<feature type="transmembrane region" description="Helical" evidence="6">
    <location>
        <begin position="96"/>
        <end position="114"/>
    </location>
</feature>
<evidence type="ECO:0000256" key="1">
    <source>
        <dbReference type="ARBA" id="ARBA00004141"/>
    </source>
</evidence>
<keyword evidence="10" id="KW-1185">Reference proteome</keyword>
<keyword evidence="3 6" id="KW-1133">Transmembrane helix</keyword>
<evidence type="ECO:0000313" key="11">
    <source>
        <dbReference type="Proteomes" id="UP000215539"/>
    </source>
</evidence>
<feature type="region of interest" description="Disordered" evidence="5">
    <location>
        <begin position="208"/>
        <end position="231"/>
    </location>
</feature>